<feature type="domain" description="Peptidase C39-like" evidence="1">
    <location>
        <begin position="4"/>
        <end position="170"/>
    </location>
</feature>
<accession>A0A414JC37</accession>
<organism evidence="2 3">
    <name type="scientific">Blautia obeum</name>
    <dbReference type="NCBI Taxonomy" id="40520"/>
    <lineage>
        <taxon>Bacteria</taxon>
        <taxon>Bacillati</taxon>
        <taxon>Bacillota</taxon>
        <taxon>Clostridia</taxon>
        <taxon>Lachnospirales</taxon>
        <taxon>Lachnospiraceae</taxon>
        <taxon>Blautia</taxon>
    </lineage>
</organism>
<dbReference type="PANTHER" id="PTHR37806">
    <property type="entry name" value="LMO0724 PROTEIN"/>
    <property type="match status" value="1"/>
</dbReference>
<dbReference type="Pfam" id="PF13529">
    <property type="entry name" value="Peptidase_C39_2"/>
    <property type="match status" value="1"/>
</dbReference>
<dbReference type="RefSeq" id="WP_118049400.1">
    <property type="nucleotide sequence ID" value="NZ_CABJFK010000001.1"/>
</dbReference>
<name>A0A414JC37_9FIRM</name>
<evidence type="ECO:0000259" key="1">
    <source>
        <dbReference type="Pfam" id="PF13529"/>
    </source>
</evidence>
<dbReference type="Proteomes" id="UP000283745">
    <property type="component" value="Unassembled WGS sequence"/>
</dbReference>
<evidence type="ECO:0000313" key="2">
    <source>
        <dbReference type="EMBL" id="RHE42134.1"/>
    </source>
</evidence>
<dbReference type="InterPro" id="IPR039564">
    <property type="entry name" value="Peptidase_C39-like"/>
</dbReference>
<gene>
    <name evidence="2" type="ORF">DW740_02185</name>
</gene>
<evidence type="ECO:0000313" key="3">
    <source>
        <dbReference type="Proteomes" id="UP000283745"/>
    </source>
</evidence>
<dbReference type="AlphaFoldDB" id="A0A414JC37"/>
<protein>
    <recommendedName>
        <fullName evidence="1">Peptidase C39-like domain-containing protein</fullName>
    </recommendedName>
</protein>
<dbReference type="EMBL" id="QSKF01000001">
    <property type="protein sequence ID" value="RHE42134.1"/>
    <property type="molecule type" value="Genomic_DNA"/>
</dbReference>
<comment type="caution">
    <text evidence="2">The sequence shown here is derived from an EMBL/GenBank/DDBJ whole genome shotgun (WGS) entry which is preliminary data.</text>
</comment>
<sequence length="214" mass="24593">MHKIEVPYIDQSVKYPTGCESVSAVMLLKYLGYEITVDEFIKNCLECRDMEMRDGKLYGPDPNEYFCGSPYDEDSFGIYAKGLLKALEKAAGKDFQFTDESGTPIQKLLEKYIDQGMPVVFWACINMRKEIPGPEWKLLDSGESFCWISNEHCMLLVGYDEEKYYFNDPYDNNGVIGYERDLVEKRHAAQHSMAIGTVTGTDIKQNFIKTLFEE</sequence>
<reference evidence="2 3" key="1">
    <citation type="submission" date="2018-08" db="EMBL/GenBank/DDBJ databases">
        <title>A genome reference for cultivated species of the human gut microbiota.</title>
        <authorList>
            <person name="Zou Y."/>
            <person name="Xue W."/>
            <person name="Luo G."/>
        </authorList>
    </citation>
    <scope>NUCLEOTIDE SEQUENCE [LARGE SCALE GENOMIC DNA]</scope>
    <source>
        <strain evidence="2 3">AM28-23</strain>
    </source>
</reference>
<dbReference type="Gene3D" id="3.90.70.10">
    <property type="entry name" value="Cysteine proteinases"/>
    <property type="match status" value="1"/>
</dbReference>
<dbReference type="PANTHER" id="PTHR37806:SF1">
    <property type="entry name" value="PEPTIDASE C39-LIKE DOMAIN-CONTAINING PROTEIN"/>
    <property type="match status" value="1"/>
</dbReference>
<proteinExistence type="predicted"/>